<dbReference type="GO" id="GO:0005737">
    <property type="term" value="C:cytoplasm"/>
    <property type="evidence" value="ECO:0007669"/>
    <property type="project" value="TreeGrafter"/>
</dbReference>
<comment type="similarity">
    <text evidence="2">Belongs to the choline/ethanolamine kinase family.</text>
</comment>
<comment type="pathway">
    <text evidence="1">Phospholipid metabolism; phosphatidylethanolamine biosynthesis; phosphatidylethanolamine from ethanolamine: step 1/3.</text>
</comment>
<dbReference type="EMBL" id="JAGTJQ010000005">
    <property type="protein sequence ID" value="KAH7031599.1"/>
    <property type="molecule type" value="Genomic_DNA"/>
</dbReference>
<reference evidence="5" key="1">
    <citation type="journal article" date="2021" name="Nat. Commun.">
        <title>Genetic determinants of endophytism in the Arabidopsis root mycobiome.</title>
        <authorList>
            <person name="Mesny F."/>
            <person name="Miyauchi S."/>
            <person name="Thiergart T."/>
            <person name="Pickel B."/>
            <person name="Atanasova L."/>
            <person name="Karlsson M."/>
            <person name="Huettel B."/>
            <person name="Barry K.W."/>
            <person name="Haridas S."/>
            <person name="Chen C."/>
            <person name="Bauer D."/>
            <person name="Andreopoulos W."/>
            <person name="Pangilinan J."/>
            <person name="LaButti K."/>
            <person name="Riley R."/>
            <person name="Lipzen A."/>
            <person name="Clum A."/>
            <person name="Drula E."/>
            <person name="Henrissat B."/>
            <person name="Kohler A."/>
            <person name="Grigoriev I.V."/>
            <person name="Martin F.M."/>
            <person name="Hacquard S."/>
        </authorList>
    </citation>
    <scope>NUCLEOTIDE SEQUENCE</scope>
    <source>
        <strain evidence="5">MPI-CAGE-CH-0230</strain>
    </source>
</reference>
<dbReference type="PANTHER" id="PTHR22603">
    <property type="entry name" value="CHOLINE/ETHANOALAMINE KINASE"/>
    <property type="match status" value="1"/>
</dbReference>
<evidence type="ECO:0000256" key="1">
    <source>
        <dbReference type="ARBA" id="ARBA00037883"/>
    </source>
</evidence>
<dbReference type="GO" id="GO:0004305">
    <property type="term" value="F:ethanolamine kinase activity"/>
    <property type="evidence" value="ECO:0007669"/>
    <property type="project" value="UniProtKB-EC"/>
</dbReference>
<dbReference type="PANTHER" id="PTHR22603:SF66">
    <property type="entry name" value="ETHANOLAMINE KINASE"/>
    <property type="match status" value="1"/>
</dbReference>
<feature type="region of interest" description="Disordered" evidence="4">
    <location>
        <begin position="1"/>
        <end position="22"/>
    </location>
</feature>
<accession>A0A9P8Y7A9</accession>
<dbReference type="AlphaFoldDB" id="A0A9P8Y7A9"/>
<evidence type="ECO:0000256" key="2">
    <source>
        <dbReference type="ARBA" id="ARBA00038211"/>
    </source>
</evidence>
<evidence type="ECO:0000256" key="4">
    <source>
        <dbReference type="SAM" id="MobiDB-lite"/>
    </source>
</evidence>
<gene>
    <name evidence="5" type="ORF">B0I36DRAFT_363268</name>
</gene>
<dbReference type="EC" id="2.7.1.82" evidence="3"/>
<name>A0A9P8Y7A9_9PEZI</name>
<evidence type="ECO:0000313" key="6">
    <source>
        <dbReference type="Proteomes" id="UP000756346"/>
    </source>
</evidence>
<sequence length="434" mass="47991">MHTVEPITANGGTNGVTNGKLNGASSRPADAIPFIPLAYDSTDPEASPRRLILALRPDWASPDSCLEFVRFTDGITNTLLKAINPKQGLTKAEVDSDAILLRAYGNGTDVIIDRLRETQNHELLMKHGLAPQLLARFENGMLYRYIPGKVTSPADLRTRPIYRAVARRLAQWHAIVPCLHDSDSPMAKGVKAQPFVDHVAPSKPRPNVWTVMQKWILALPTTTEAQRARQASLQAELARLVAELSQRPGLGKNGLVFAHCDLLSGNVIIEPESVPAKVTNGNGNGCLPVSVNFIDYEYATPSPAAFDIANHFAEWGGFDCDFSVLPTVSQRTEFIREYIHSYFSLVAEKPDDLDEEAEVAKLCAEVDLFRGVPGFYWGIWALIQATISTIDFDYAAYAEVRLGEHAAWRAESSGSRQEQGKEMPLRERRWAQVE</sequence>
<feature type="compositionally biased region" description="Low complexity" evidence="4">
    <location>
        <begin position="8"/>
        <end position="22"/>
    </location>
</feature>
<keyword evidence="5" id="KW-0418">Kinase</keyword>
<evidence type="ECO:0000256" key="3">
    <source>
        <dbReference type="ARBA" id="ARBA00038874"/>
    </source>
</evidence>
<dbReference type="RefSeq" id="XP_046013279.1">
    <property type="nucleotide sequence ID" value="XM_046158781.1"/>
</dbReference>
<dbReference type="SUPFAM" id="SSF56112">
    <property type="entry name" value="Protein kinase-like (PK-like)"/>
    <property type="match status" value="1"/>
</dbReference>
<dbReference type="GO" id="GO:0006646">
    <property type="term" value="P:phosphatidylethanolamine biosynthetic process"/>
    <property type="evidence" value="ECO:0007669"/>
    <property type="project" value="TreeGrafter"/>
</dbReference>
<dbReference type="InterPro" id="IPR011009">
    <property type="entry name" value="Kinase-like_dom_sf"/>
</dbReference>
<dbReference type="Pfam" id="PF01633">
    <property type="entry name" value="Choline_kinase"/>
    <property type="match status" value="1"/>
</dbReference>
<dbReference type="OrthoDB" id="10267235at2759"/>
<feature type="compositionally biased region" description="Basic and acidic residues" evidence="4">
    <location>
        <begin position="418"/>
        <end position="434"/>
    </location>
</feature>
<dbReference type="CDD" id="cd05157">
    <property type="entry name" value="ETNK_euk"/>
    <property type="match status" value="1"/>
</dbReference>
<keyword evidence="5" id="KW-0808">Transferase</keyword>
<feature type="region of interest" description="Disordered" evidence="4">
    <location>
        <begin position="411"/>
        <end position="434"/>
    </location>
</feature>
<dbReference type="Proteomes" id="UP000756346">
    <property type="component" value="Unassembled WGS sequence"/>
</dbReference>
<keyword evidence="6" id="KW-1185">Reference proteome</keyword>
<evidence type="ECO:0000313" key="5">
    <source>
        <dbReference type="EMBL" id="KAH7031599.1"/>
    </source>
</evidence>
<dbReference type="Gene3D" id="3.90.1200.10">
    <property type="match status" value="1"/>
</dbReference>
<organism evidence="5 6">
    <name type="scientific">Microdochium trichocladiopsis</name>
    <dbReference type="NCBI Taxonomy" id="1682393"/>
    <lineage>
        <taxon>Eukaryota</taxon>
        <taxon>Fungi</taxon>
        <taxon>Dikarya</taxon>
        <taxon>Ascomycota</taxon>
        <taxon>Pezizomycotina</taxon>
        <taxon>Sordariomycetes</taxon>
        <taxon>Xylariomycetidae</taxon>
        <taxon>Xylariales</taxon>
        <taxon>Microdochiaceae</taxon>
        <taxon>Microdochium</taxon>
    </lineage>
</organism>
<dbReference type="GeneID" id="70188327"/>
<protein>
    <recommendedName>
        <fullName evidence="3">ethanolamine kinase</fullName>
        <ecNumber evidence="3">2.7.1.82</ecNumber>
    </recommendedName>
</protein>
<proteinExistence type="inferred from homology"/>
<comment type="caution">
    <text evidence="5">The sequence shown here is derived from an EMBL/GenBank/DDBJ whole genome shotgun (WGS) entry which is preliminary data.</text>
</comment>